<dbReference type="GO" id="GO:0006397">
    <property type="term" value="P:mRNA processing"/>
    <property type="evidence" value="ECO:0007669"/>
    <property type="project" value="UniProtKB-KW"/>
</dbReference>
<keyword evidence="2" id="KW-0645">Protease</keyword>
<feature type="region of interest" description="Disordered" evidence="4">
    <location>
        <begin position="15"/>
        <end position="159"/>
    </location>
</feature>
<dbReference type="SUPFAM" id="SSF50630">
    <property type="entry name" value="Acid proteases"/>
    <property type="match status" value="1"/>
</dbReference>
<gene>
    <name evidence="6" type="ORF">A0H81_11148</name>
</gene>
<dbReference type="InterPro" id="IPR021109">
    <property type="entry name" value="Peptidase_aspartic_dom_sf"/>
</dbReference>
<evidence type="ECO:0000256" key="2">
    <source>
        <dbReference type="ARBA" id="ARBA00022750"/>
    </source>
</evidence>
<feature type="compositionally biased region" description="Basic and acidic residues" evidence="4">
    <location>
        <begin position="66"/>
        <end position="86"/>
    </location>
</feature>
<dbReference type="InterPro" id="IPR036875">
    <property type="entry name" value="Znf_CCHC_sf"/>
</dbReference>
<dbReference type="GO" id="GO:0003676">
    <property type="term" value="F:nucleic acid binding"/>
    <property type="evidence" value="ECO:0007669"/>
    <property type="project" value="InterPro"/>
</dbReference>
<dbReference type="Gene3D" id="2.40.70.10">
    <property type="entry name" value="Acid Proteases"/>
    <property type="match status" value="2"/>
</dbReference>
<dbReference type="OrthoDB" id="2749819at2759"/>
<feature type="compositionally biased region" description="Acidic residues" evidence="4">
    <location>
        <begin position="88"/>
        <end position="102"/>
    </location>
</feature>
<proteinExistence type="predicted"/>
<evidence type="ECO:0000313" key="6">
    <source>
        <dbReference type="EMBL" id="OBZ68936.1"/>
    </source>
</evidence>
<dbReference type="Proteomes" id="UP000092993">
    <property type="component" value="Unassembled WGS sequence"/>
</dbReference>
<dbReference type="PROSITE" id="PS50158">
    <property type="entry name" value="ZF_CCHC"/>
    <property type="match status" value="1"/>
</dbReference>
<feature type="compositionally biased region" description="Basic and acidic residues" evidence="4">
    <location>
        <begin position="705"/>
        <end position="714"/>
    </location>
</feature>
<evidence type="ECO:0000259" key="5">
    <source>
        <dbReference type="PROSITE" id="PS50158"/>
    </source>
</evidence>
<feature type="region of interest" description="Disordered" evidence="4">
    <location>
        <begin position="204"/>
        <end position="223"/>
    </location>
</feature>
<keyword evidence="3" id="KW-0863">Zinc-finger</keyword>
<sequence length="1283" mass="144208">MREEMWALCAYPRTSAQTQNRGGSVAHERRAVRAGHPVPVVVQSEVGKPEDPYSPDLINETAESILSRDRFDTERLDSDGIDRQNFEFDSDISSDEGSDEEDVPRKRLPKKQSTKRTKRRTVTFDSDSEDEEVPVAEPLPKLRSSVKKKEAPKDRDVPEIDRLVQQMNKLSIDDPKYGQLFLQASAINPLVAQCLQMPRVNQLQNTRQQEISPPRYDRPDPGRFLDRRPYGPGCYGCGEPGHIVGNCPSIQEMLVKGFILKDYRGRITDMNGSILRKDMNENWVQAIRRIVPNVHFITYGKSLIDSDDESDPEVMVLPVEKSQRETRSYRKQVFDSVKVPMMTKGKQREFIPRQTPPLSQPVAAGSAESHHELRPVEVHQRNFDPDNDAEMMDDPALTRMFRSQESASKPVEKPRTMVSRTSAISKEVDPTAIMNRILNTSLTVSVGELIGVSKEVAQQVQNVLKVKKTEAAEVAANLVPGLAANFVTDISETRSPLIRLTMNCRTRPVNFIIDTGSQLNVISEKVWKSIVQTPMDKSRAITMNDANGGSGELLGLVSDIPLKFGHISTTFNAYVAPNPPFEGLLGRPWQIKNKVGIREKDEGTYLTFEGRPGYPDSEVLVTPYRTDDSQDAASYMIEPQVWGPSPGVTSIAEEPEGDDDHAATAEEDQKDIGIQTDEEAEHDDEDSEDQEDDNSDMDDTDPVDDSAKEREARQEVITYRTLLAAQVDDSRTQMTRRIGETTIHSDNGVEFIKETTRSHGHRMFLLRDAHFFYGTGCCMGHMLVQVFPFSEGELQKSRNIMRRYREGSVKMIIAEGLKPRALSLATPKESYQCDGNLLGPWSTPDSMMVLHAKCGYYSIPFIVDTGSQVNCVNADLWKLARGTSREVDDDVSIKDVTGKSLSCIGLWDTPLSIGRIDTEATLYIVEDLAVPGILGRYGSRNTNSVCSIGRKDYTLKDVLDRTFRLCAMTTVDQAPSKGLDVNRVEMRLAQLQIKPGDSPAPRKETMDDSGSMVPTELNSPENWDEDFPDEERSPHFLESNRMVEQENRKLYDTFRKVHQDQLGQVIEEVATLMTDIRVKNARIVHPGPLSPKPDHAEGQYLLQDVRMTMNGRRYRGHGVLHMVFYSDVPCSPSSLEAEAGTSEEWKQTSDQNFEVQWALRRIFKPTIHNQPMKRRIYMIRQLTGGDYQRTESVDPLDQETPDEDFLSLVPSQPKLRPEETTVILLGNGSALCGTNEFMATMMSYLGHDVSGPAELITGRQLGKINWDPLHQALGTIGVTVPRR</sequence>
<dbReference type="STRING" id="5627.A0A1C7LXG9"/>
<dbReference type="GO" id="GO:0004190">
    <property type="term" value="F:aspartic-type endopeptidase activity"/>
    <property type="evidence" value="ECO:0007669"/>
    <property type="project" value="UniProtKB-KW"/>
</dbReference>
<keyword evidence="3" id="KW-0479">Metal-binding</keyword>
<evidence type="ECO:0000256" key="4">
    <source>
        <dbReference type="SAM" id="MobiDB-lite"/>
    </source>
</evidence>
<name>A0A1C7LXG9_GRIFR</name>
<keyword evidence="2" id="KW-0064">Aspartyl protease</keyword>
<keyword evidence="7" id="KW-1185">Reference proteome</keyword>
<feature type="compositionally biased region" description="Acidic residues" evidence="4">
    <location>
        <begin position="653"/>
        <end position="669"/>
    </location>
</feature>
<dbReference type="SMART" id="SM00343">
    <property type="entry name" value="ZnF_C2HC"/>
    <property type="match status" value="1"/>
</dbReference>
<keyword evidence="2" id="KW-0378">Hydrolase</keyword>
<dbReference type="CDD" id="cd00303">
    <property type="entry name" value="retropepsin_like"/>
    <property type="match status" value="2"/>
</dbReference>
<feature type="compositionally biased region" description="Basic and acidic residues" evidence="4">
    <location>
        <begin position="147"/>
        <end position="159"/>
    </location>
</feature>
<dbReference type="GO" id="GO:0006508">
    <property type="term" value="P:proteolysis"/>
    <property type="evidence" value="ECO:0007669"/>
    <property type="project" value="InterPro"/>
</dbReference>
<dbReference type="Pfam" id="PF13650">
    <property type="entry name" value="Asp_protease_2"/>
    <property type="match status" value="1"/>
</dbReference>
<feature type="domain" description="CCHC-type" evidence="5">
    <location>
        <begin position="234"/>
        <end position="249"/>
    </location>
</feature>
<dbReference type="SUPFAM" id="SSF57756">
    <property type="entry name" value="Retrovirus zinc finger-like domains"/>
    <property type="match status" value="1"/>
</dbReference>
<dbReference type="PROSITE" id="PS00141">
    <property type="entry name" value="ASP_PROTEASE"/>
    <property type="match status" value="1"/>
</dbReference>
<evidence type="ECO:0000256" key="1">
    <source>
        <dbReference type="ARBA" id="ARBA00022664"/>
    </source>
</evidence>
<dbReference type="InterPro" id="IPR001969">
    <property type="entry name" value="Aspartic_peptidase_AS"/>
</dbReference>
<feature type="compositionally biased region" description="Basic residues" evidence="4">
    <location>
        <begin position="106"/>
        <end position="121"/>
    </location>
</feature>
<comment type="caution">
    <text evidence="6">The sequence shown here is derived from an EMBL/GenBank/DDBJ whole genome shotgun (WGS) entry which is preliminary data.</text>
</comment>
<dbReference type="InterPro" id="IPR025165">
    <property type="entry name" value="DUF4100"/>
</dbReference>
<keyword evidence="1" id="KW-0507">mRNA processing</keyword>
<accession>A0A1C7LXG9</accession>
<reference evidence="6 7" key="1">
    <citation type="submission" date="2016-03" db="EMBL/GenBank/DDBJ databases">
        <title>Whole genome sequencing of Grifola frondosa 9006-11.</title>
        <authorList>
            <person name="Min B."/>
            <person name="Park H."/>
            <person name="Kim J.-G."/>
            <person name="Cho H."/>
            <person name="Oh Y.-L."/>
            <person name="Kong W.-S."/>
            <person name="Choi I.-G."/>
        </authorList>
    </citation>
    <scope>NUCLEOTIDE SEQUENCE [LARGE SCALE GENOMIC DNA]</scope>
    <source>
        <strain evidence="6 7">9006-11</strain>
    </source>
</reference>
<feature type="compositionally biased region" description="Acidic residues" evidence="4">
    <location>
        <begin position="676"/>
        <end position="704"/>
    </location>
</feature>
<evidence type="ECO:0000256" key="3">
    <source>
        <dbReference type="PROSITE-ProRule" id="PRU00047"/>
    </source>
</evidence>
<evidence type="ECO:0000313" key="7">
    <source>
        <dbReference type="Proteomes" id="UP000092993"/>
    </source>
</evidence>
<feature type="region of interest" description="Disordered" evidence="4">
    <location>
        <begin position="993"/>
        <end position="1028"/>
    </location>
</feature>
<feature type="region of interest" description="Disordered" evidence="4">
    <location>
        <begin position="638"/>
        <end position="714"/>
    </location>
</feature>
<dbReference type="GO" id="GO:0008270">
    <property type="term" value="F:zinc ion binding"/>
    <property type="evidence" value="ECO:0007669"/>
    <property type="project" value="UniProtKB-KW"/>
</dbReference>
<organism evidence="6 7">
    <name type="scientific">Grifola frondosa</name>
    <name type="common">Maitake</name>
    <name type="synonym">Polyporus frondosus</name>
    <dbReference type="NCBI Taxonomy" id="5627"/>
    <lineage>
        <taxon>Eukaryota</taxon>
        <taxon>Fungi</taxon>
        <taxon>Dikarya</taxon>
        <taxon>Basidiomycota</taxon>
        <taxon>Agaricomycotina</taxon>
        <taxon>Agaricomycetes</taxon>
        <taxon>Polyporales</taxon>
        <taxon>Grifolaceae</taxon>
        <taxon>Grifola</taxon>
    </lineage>
</organism>
<protein>
    <recommendedName>
        <fullName evidence="5">CCHC-type domain-containing protein</fullName>
    </recommendedName>
</protein>
<dbReference type="Pfam" id="PF13352">
    <property type="entry name" value="DUF4100"/>
    <property type="match status" value="1"/>
</dbReference>
<dbReference type="InterPro" id="IPR001878">
    <property type="entry name" value="Znf_CCHC"/>
</dbReference>
<dbReference type="EMBL" id="LUGG01000019">
    <property type="protein sequence ID" value="OBZ68936.1"/>
    <property type="molecule type" value="Genomic_DNA"/>
</dbReference>
<keyword evidence="3" id="KW-0862">Zinc</keyword>